<proteinExistence type="predicted"/>
<dbReference type="AlphaFoldDB" id="A0AAV7Q9P1"/>
<keyword evidence="4" id="KW-1185">Reference proteome</keyword>
<evidence type="ECO:0000256" key="1">
    <source>
        <dbReference type="SAM" id="MobiDB-lite"/>
    </source>
</evidence>
<evidence type="ECO:0000313" key="3">
    <source>
        <dbReference type="EMBL" id="KAJ1136297.1"/>
    </source>
</evidence>
<name>A0AAV7Q9P1_PLEWA</name>
<comment type="caution">
    <text evidence="3">The sequence shown here is derived from an EMBL/GenBank/DDBJ whole genome shotgun (WGS) entry which is preliminary data.</text>
</comment>
<accession>A0AAV7Q9P1</accession>
<feature type="signal peptide" evidence="2">
    <location>
        <begin position="1"/>
        <end position="30"/>
    </location>
</feature>
<dbReference type="Proteomes" id="UP001066276">
    <property type="component" value="Chromosome 6"/>
</dbReference>
<organism evidence="3 4">
    <name type="scientific">Pleurodeles waltl</name>
    <name type="common">Iberian ribbed newt</name>
    <dbReference type="NCBI Taxonomy" id="8319"/>
    <lineage>
        <taxon>Eukaryota</taxon>
        <taxon>Metazoa</taxon>
        <taxon>Chordata</taxon>
        <taxon>Craniata</taxon>
        <taxon>Vertebrata</taxon>
        <taxon>Euteleostomi</taxon>
        <taxon>Amphibia</taxon>
        <taxon>Batrachia</taxon>
        <taxon>Caudata</taxon>
        <taxon>Salamandroidea</taxon>
        <taxon>Salamandridae</taxon>
        <taxon>Pleurodelinae</taxon>
        <taxon>Pleurodeles</taxon>
    </lineage>
</organism>
<dbReference type="EMBL" id="JANPWB010000010">
    <property type="protein sequence ID" value="KAJ1136297.1"/>
    <property type="molecule type" value="Genomic_DNA"/>
</dbReference>
<evidence type="ECO:0000256" key="2">
    <source>
        <dbReference type="SAM" id="SignalP"/>
    </source>
</evidence>
<protein>
    <submittedName>
        <fullName evidence="3">Uncharacterized protein</fullName>
    </submittedName>
</protein>
<sequence>MAPGAPRVGASKGLCLLVYATLLPVSLNYGKKNPGAASCKRAAPCCTINKKGVGPAFRCFPAGLLPNGAAPPVKNGPPAPSAGALMNGRGGKNKHGPRGGAPAYE</sequence>
<reference evidence="3" key="1">
    <citation type="journal article" date="2022" name="bioRxiv">
        <title>Sequencing and chromosome-scale assembly of the giantPleurodeles waltlgenome.</title>
        <authorList>
            <person name="Brown T."/>
            <person name="Elewa A."/>
            <person name="Iarovenko S."/>
            <person name="Subramanian E."/>
            <person name="Araus A.J."/>
            <person name="Petzold A."/>
            <person name="Susuki M."/>
            <person name="Suzuki K.-i.T."/>
            <person name="Hayashi T."/>
            <person name="Toyoda A."/>
            <person name="Oliveira C."/>
            <person name="Osipova E."/>
            <person name="Leigh N.D."/>
            <person name="Simon A."/>
            <person name="Yun M.H."/>
        </authorList>
    </citation>
    <scope>NUCLEOTIDE SEQUENCE</scope>
    <source>
        <strain evidence="3">20211129_DDA</strain>
        <tissue evidence="3">Liver</tissue>
    </source>
</reference>
<feature type="region of interest" description="Disordered" evidence="1">
    <location>
        <begin position="70"/>
        <end position="105"/>
    </location>
</feature>
<gene>
    <name evidence="3" type="ORF">NDU88_002714</name>
</gene>
<feature type="chain" id="PRO_5043698075" evidence="2">
    <location>
        <begin position="31"/>
        <end position="105"/>
    </location>
</feature>
<evidence type="ECO:0000313" key="4">
    <source>
        <dbReference type="Proteomes" id="UP001066276"/>
    </source>
</evidence>
<keyword evidence="2" id="KW-0732">Signal</keyword>